<evidence type="ECO:0000313" key="2">
    <source>
        <dbReference type="Proteomes" id="UP000239340"/>
    </source>
</evidence>
<proteinExistence type="predicted"/>
<accession>A0A2L0HBG5</accession>
<dbReference type="EMBL" id="CP024309">
    <property type="protein sequence ID" value="AUX78848.1"/>
    <property type="molecule type" value="Genomic_DNA"/>
</dbReference>
<geneLocation type="plasmid" evidence="2">
    <name>psfrenxt3b</name>
</geneLocation>
<gene>
    <name evidence="1" type="ORF">NXT3_PB00187</name>
</gene>
<dbReference type="Proteomes" id="UP000239340">
    <property type="component" value="Plasmid pSfreNXT3b"/>
</dbReference>
<reference evidence="1 2" key="1">
    <citation type="submission" date="2017-10" db="EMBL/GenBank/DDBJ databases">
        <title>Analysis of the genome sequences of Rhizobium populations associated to common bean (phaseolus vulgaris).</title>
        <authorList>
            <person name="Bustos P."/>
            <person name="Santamaria R.I."/>
            <person name="Miranda-Sanchez F."/>
            <person name="Perez-Carrascal O."/>
            <person name="Juarez S."/>
            <person name="Lozano L."/>
            <person name="Martinez-Flores I."/>
            <person name="Vinuesa P."/>
            <person name="Martinez-Romero E."/>
            <person name="Cevallos M.A."/>
            <person name="Romero D."/>
            <person name="Davila G."/>
            <person name="Gonzalez V."/>
        </authorList>
    </citation>
    <scope>NUCLEOTIDE SEQUENCE [LARGE SCALE GENOMIC DNA]</scope>
    <source>
        <strain evidence="1 2">NXT3</strain>
        <plasmid evidence="2">Plasmid psfrenxt3b</plasmid>
    </source>
</reference>
<sequence length="110" mass="11841">MSGSGRTDYFRTALRRVPRGPGESQKFWCVRRERPAAIHTSTATRASPPRPPCSPLREAAIETAPDRSASGAAAIIEVLSGCADIIFGKPVRSERFRAIPVPPALAVDPM</sequence>
<evidence type="ECO:0000313" key="1">
    <source>
        <dbReference type="EMBL" id="AUX78848.1"/>
    </source>
</evidence>
<name>A0A2L0HBG5_RHIFR</name>
<protein>
    <submittedName>
        <fullName evidence="1">Uncharacterized protein</fullName>
    </submittedName>
</protein>
<organism evidence="1 2">
    <name type="scientific">Rhizobium fredii</name>
    <name type="common">Sinorhizobium fredii</name>
    <dbReference type="NCBI Taxonomy" id="380"/>
    <lineage>
        <taxon>Bacteria</taxon>
        <taxon>Pseudomonadati</taxon>
        <taxon>Pseudomonadota</taxon>
        <taxon>Alphaproteobacteria</taxon>
        <taxon>Hyphomicrobiales</taxon>
        <taxon>Rhizobiaceae</taxon>
        <taxon>Sinorhizobium/Ensifer group</taxon>
        <taxon>Sinorhizobium</taxon>
    </lineage>
</organism>
<keyword evidence="1" id="KW-0614">Plasmid</keyword>
<dbReference type="AlphaFoldDB" id="A0A2L0HBG5"/>